<evidence type="ECO:0000313" key="6">
    <source>
        <dbReference type="Proteomes" id="UP000036938"/>
    </source>
</evidence>
<dbReference type="EMBL" id="AQQZ01000002">
    <property type="protein sequence ID" value="KNG94607.1"/>
    <property type="molecule type" value="Genomic_DNA"/>
</dbReference>
<keyword evidence="6" id="KW-1185">Reference proteome</keyword>
<dbReference type="InterPro" id="IPR036388">
    <property type="entry name" value="WH-like_DNA-bd_sf"/>
</dbReference>
<protein>
    <recommendedName>
        <fullName evidence="4">HTH marR-type domain-containing protein</fullName>
    </recommendedName>
</protein>
<dbReference type="InterPro" id="IPR039422">
    <property type="entry name" value="MarR/SlyA-like"/>
</dbReference>
<dbReference type="RefSeq" id="WP_050529580.1">
    <property type="nucleotide sequence ID" value="NZ_AQQZ01000002.1"/>
</dbReference>
<evidence type="ECO:0000256" key="3">
    <source>
        <dbReference type="ARBA" id="ARBA00023163"/>
    </source>
</evidence>
<dbReference type="GO" id="GO:0003677">
    <property type="term" value="F:DNA binding"/>
    <property type="evidence" value="ECO:0007669"/>
    <property type="project" value="UniProtKB-KW"/>
</dbReference>
<gene>
    <name evidence="5" type="ORF">ATO11_04170</name>
</gene>
<accession>A0A0L1JSD0</accession>
<dbReference type="Proteomes" id="UP000036938">
    <property type="component" value="Unassembled WGS sequence"/>
</dbReference>
<proteinExistence type="predicted"/>
<dbReference type="GO" id="GO:0006950">
    <property type="term" value="P:response to stress"/>
    <property type="evidence" value="ECO:0007669"/>
    <property type="project" value="TreeGrafter"/>
</dbReference>
<reference evidence="5 6" key="1">
    <citation type="journal article" date="2015" name="Int. J. Syst. Evol. Microbiol.">
        <title>Aestuariivita atlantica sp. nov., isolated from deep sea sediment of the Atlantic Ocean.</title>
        <authorList>
            <person name="Li G."/>
            <person name="Lai Q."/>
            <person name="Du Y."/>
            <person name="Liu X."/>
            <person name="Sun F."/>
            <person name="Shao Z."/>
        </authorList>
    </citation>
    <scope>NUCLEOTIDE SEQUENCE [LARGE SCALE GENOMIC DNA]</scope>
    <source>
        <strain evidence="5 6">22II-S11-z3</strain>
    </source>
</reference>
<keyword evidence="2" id="KW-0238">DNA-binding</keyword>
<dbReference type="PROSITE" id="PS01117">
    <property type="entry name" value="HTH_MARR_1"/>
    <property type="match status" value="1"/>
</dbReference>
<name>A0A0L1JSD0_9RHOB</name>
<keyword evidence="3" id="KW-0804">Transcription</keyword>
<dbReference type="GO" id="GO:0003700">
    <property type="term" value="F:DNA-binding transcription factor activity"/>
    <property type="evidence" value="ECO:0007669"/>
    <property type="project" value="InterPro"/>
</dbReference>
<sequence length="141" mass="16188">MIRKQNDIVGSLFQDIAHLIRQRIDNELQPFGLTRLKWLAIGLVQTTPGMTQSELAARLELKPAATGKLVDRLVSRELVERRADPGDRRVHRLFVTEKSDNLLIELEPVGTAIREDVLQDFGSKERKQLEDLLNRLKQRLV</sequence>
<dbReference type="InterPro" id="IPR000835">
    <property type="entry name" value="HTH_MarR-typ"/>
</dbReference>
<evidence type="ECO:0000256" key="2">
    <source>
        <dbReference type="ARBA" id="ARBA00023125"/>
    </source>
</evidence>
<dbReference type="PANTHER" id="PTHR33164:SF64">
    <property type="entry name" value="TRANSCRIPTIONAL REGULATOR SLYA"/>
    <property type="match status" value="1"/>
</dbReference>
<comment type="caution">
    <text evidence="5">The sequence shown here is derived from an EMBL/GenBank/DDBJ whole genome shotgun (WGS) entry which is preliminary data.</text>
</comment>
<dbReference type="SMART" id="SM00347">
    <property type="entry name" value="HTH_MARR"/>
    <property type="match status" value="1"/>
</dbReference>
<feature type="domain" description="HTH marR-type" evidence="4">
    <location>
        <begin position="9"/>
        <end position="138"/>
    </location>
</feature>
<dbReference type="Gene3D" id="1.10.10.10">
    <property type="entry name" value="Winged helix-like DNA-binding domain superfamily/Winged helix DNA-binding domain"/>
    <property type="match status" value="1"/>
</dbReference>
<dbReference type="AlphaFoldDB" id="A0A0L1JSD0"/>
<keyword evidence="1" id="KW-0805">Transcription regulation</keyword>
<dbReference type="Pfam" id="PF12802">
    <property type="entry name" value="MarR_2"/>
    <property type="match status" value="1"/>
</dbReference>
<dbReference type="PANTHER" id="PTHR33164">
    <property type="entry name" value="TRANSCRIPTIONAL REGULATOR, MARR FAMILY"/>
    <property type="match status" value="1"/>
</dbReference>
<dbReference type="STRING" id="1317121.ATO11_04170"/>
<dbReference type="SUPFAM" id="SSF46785">
    <property type="entry name" value="Winged helix' DNA-binding domain"/>
    <property type="match status" value="1"/>
</dbReference>
<evidence type="ECO:0000259" key="4">
    <source>
        <dbReference type="PROSITE" id="PS50995"/>
    </source>
</evidence>
<organism evidence="5 6">
    <name type="scientific">Pseudaestuariivita atlantica</name>
    <dbReference type="NCBI Taxonomy" id="1317121"/>
    <lineage>
        <taxon>Bacteria</taxon>
        <taxon>Pseudomonadati</taxon>
        <taxon>Pseudomonadota</taxon>
        <taxon>Alphaproteobacteria</taxon>
        <taxon>Rhodobacterales</taxon>
        <taxon>Paracoccaceae</taxon>
        <taxon>Pseudaestuariivita</taxon>
    </lineage>
</organism>
<dbReference type="PRINTS" id="PR00598">
    <property type="entry name" value="HTHMARR"/>
</dbReference>
<evidence type="ECO:0000256" key="1">
    <source>
        <dbReference type="ARBA" id="ARBA00023015"/>
    </source>
</evidence>
<dbReference type="PROSITE" id="PS50995">
    <property type="entry name" value="HTH_MARR_2"/>
    <property type="match status" value="1"/>
</dbReference>
<evidence type="ECO:0000313" key="5">
    <source>
        <dbReference type="EMBL" id="KNG94607.1"/>
    </source>
</evidence>
<dbReference type="InterPro" id="IPR023187">
    <property type="entry name" value="Tscrpt_reg_MarR-type_CS"/>
</dbReference>
<dbReference type="InterPro" id="IPR036390">
    <property type="entry name" value="WH_DNA-bd_sf"/>
</dbReference>